<evidence type="ECO:0000256" key="4">
    <source>
        <dbReference type="ARBA" id="ARBA00022656"/>
    </source>
</evidence>
<dbReference type="SMART" id="SM01318">
    <property type="entry name" value="SVWC"/>
    <property type="match status" value="1"/>
</dbReference>
<dbReference type="Pfam" id="PF15430">
    <property type="entry name" value="SVWC"/>
    <property type="match status" value="1"/>
</dbReference>
<dbReference type="EMBL" id="GGNE01000213">
    <property type="protein sequence ID" value="MIC88754.1"/>
    <property type="molecule type" value="Transcribed_RNA"/>
</dbReference>
<dbReference type="AlphaFoldDB" id="A0A4D5RA38"/>
<keyword evidence="4" id="KW-0800">Toxin</keyword>
<evidence type="ECO:0000256" key="5">
    <source>
        <dbReference type="ARBA" id="ARBA00022729"/>
    </source>
</evidence>
<dbReference type="GO" id="GO:0005576">
    <property type="term" value="C:extracellular region"/>
    <property type="evidence" value="ECO:0007669"/>
    <property type="project" value="UniProtKB-SubCell"/>
</dbReference>
<evidence type="ECO:0000256" key="2">
    <source>
        <dbReference type="ARBA" id="ARBA00006947"/>
    </source>
</evidence>
<feature type="signal peptide" evidence="7">
    <location>
        <begin position="1"/>
        <end position="25"/>
    </location>
</feature>
<sequence>MTSFVVPAIVTCSFLLGIFVTVGEAAAGIEIVTPLPGKPNECPLRDGSTLPVGKTAPIPDQCAQRTCSKSGDKLMLDYASCGAIDPPPGCSLVEDKTKPYPDCCPKSKCS</sequence>
<name>A0A4D5RA38_SCOVI</name>
<keyword evidence="5 7" id="KW-0732">Signal</keyword>
<keyword evidence="3" id="KW-0964">Secreted</keyword>
<evidence type="ECO:0000256" key="1">
    <source>
        <dbReference type="ARBA" id="ARBA00004613"/>
    </source>
</evidence>
<feature type="domain" description="Single" evidence="8">
    <location>
        <begin position="42"/>
        <end position="109"/>
    </location>
</feature>
<evidence type="ECO:0000313" key="9">
    <source>
        <dbReference type="EMBL" id="MIC88754.1"/>
    </source>
</evidence>
<proteinExistence type="inferred from homology"/>
<evidence type="ECO:0000259" key="8">
    <source>
        <dbReference type="SMART" id="SM01318"/>
    </source>
</evidence>
<feature type="chain" id="PRO_5020037593" evidence="7">
    <location>
        <begin position="26"/>
        <end position="110"/>
    </location>
</feature>
<protein>
    <submittedName>
        <fullName evidence="9">SLPTX16</fullName>
    </submittedName>
</protein>
<organism evidence="9">
    <name type="scientific">Scolopendra viridis</name>
    <name type="common">Giant centipede</name>
    <dbReference type="NCBI Taxonomy" id="118503"/>
    <lineage>
        <taxon>Eukaryota</taxon>
        <taxon>Metazoa</taxon>
        <taxon>Ecdysozoa</taxon>
        <taxon>Arthropoda</taxon>
        <taxon>Myriapoda</taxon>
        <taxon>Chilopoda</taxon>
        <taxon>Pleurostigmophora</taxon>
        <taxon>Scolopendromorpha</taxon>
        <taxon>Scolopendridae</taxon>
        <taxon>Scolopendra</taxon>
    </lineage>
</organism>
<keyword evidence="6" id="KW-1015">Disulfide bond</keyword>
<evidence type="ECO:0000256" key="3">
    <source>
        <dbReference type="ARBA" id="ARBA00022525"/>
    </source>
</evidence>
<comment type="subcellular location">
    <subcellularLocation>
        <location evidence="1">Secreted</location>
    </subcellularLocation>
</comment>
<dbReference type="PANTHER" id="PTHR39957:SF1">
    <property type="entry name" value="AT09846P1-RELATED"/>
    <property type="match status" value="1"/>
</dbReference>
<reference evidence="9" key="1">
    <citation type="journal article" date="2018" name="Toxicon">
        <title>Venom-gland transcriptomics and venom proteomics of the giant Florida blue centipede, Scolopendra viridis.</title>
        <authorList>
            <person name="Ward M.J."/>
            <person name="Rokyta D.R."/>
        </authorList>
    </citation>
    <scope>NUCLEOTIDE SEQUENCE</scope>
    <source>
        <tissue evidence="9">Venom gland</tissue>
    </source>
</reference>
<dbReference type="InterPro" id="IPR029277">
    <property type="entry name" value="SVWC_dom"/>
</dbReference>
<evidence type="ECO:0000256" key="7">
    <source>
        <dbReference type="SAM" id="SignalP"/>
    </source>
</evidence>
<comment type="similarity">
    <text evidence="2">Belongs to the scoloptoxin-16 family.</text>
</comment>
<dbReference type="GO" id="GO:0090729">
    <property type="term" value="F:toxin activity"/>
    <property type="evidence" value="ECO:0007669"/>
    <property type="project" value="UniProtKB-KW"/>
</dbReference>
<accession>A0A4D5RA38</accession>
<evidence type="ECO:0000256" key="6">
    <source>
        <dbReference type="ARBA" id="ARBA00023157"/>
    </source>
</evidence>
<gene>
    <name evidence="9" type="primary">SLPTX16</name>
</gene>
<dbReference type="InterPro" id="IPR053308">
    <property type="entry name" value="Vago-like"/>
</dbReference>
<dbReference type="PANTHER" id="PTHR39957">
    <property type="entry name" value="AT09846P1-RELATED"/>
    <property type="match status" value="1"/>
</dbReference>